<name>A0A3Q4GS90_NEOBR</name>
<feature type="transmembrane region" description="Helical" evidence="1">
    <location>
        <begin position="343"/>
        <end position="368"/>
    </location>
</feature>
<evidence type="ECO:0000313" key="3">
    <source>
        <dbReference type="Ensembl" id="ENSNBRP00000011946.1"/>
    </source>
</evidence>
<dbReference type="PANTHER" id="PTHR11161:SF0">
    <property type="entry name" value="O-ACYLTRANSFERASE LIKE PROTEIN"/>
    <property type="match status" value="1"/>
</dbReference>
<dbReference type="InterPro" id="IPR002656">
    <property type="entry name" value="Acyl_transf_3_dom"/>
</dbReference>
<sequence>VSQGCLEDTNTFLREINQDEPKGYAVLYDAFGKVGSNVVGGNTNQPGLLQQCRSAHGPSFSGQYCQVFLRQGRVQYFVGICVPDSCEKDDVQTLVLYDQLQFNQMSLIPPLPSILVNQSTQEMIMTHCLSSKIAPDTSDITCISIQKTTQGIFSTSTSIPVGGYASLNGIRVLSLLWIICGHSAQFPVINSLNYKDWRKTVESSPFYVLTISGPVFMAVDTFLLLGLLSARSLLGSINKAEDKLSLSLVGNYLLKRITIQPLHLFIMCLTIGLISLVKWGPYWFPFIDTVMDCKTYWWANLLLISNLLPVHEICIPWTWYLSLDFQCYATTPLLVYLYRNRSVFMVVAGGLLLMTIVASAIMTAHLQLPVFQPSTTSENYVLYYYVKPYTRYGPFLIGILTGIYLTTKKNPLLKQWWQAALGWLCCLSLLALLVGLPYILKETPANPSVPHALYQGLHRPLWALAVTWIILACEEGYGFIKRFLSLTFWVPLSNISFACYLIHPVFIILHIGFQETPIHYTDINFMYLFLGHLVLTLAVSYMLTVLVEKPY</sequence>
<dbReference type="OMA" id="QGQYCKL"/>
<evidence type="ECO:0000313" key="4">
    <source>
        <dbReference type="Proteomes" id="UP000261580"/>
    </source>
</evidence>
<proteinExistence type="predicted"/>
<dbReference type="Proteomes" id="UP000261580">
    <property type="component" value="Unassembled WGS sequence"/>
</dbReference>
<keyword evidence="4" id="KW-1185">Reference proteome</keyword>
<feature type="transmembrane region" description="Helical" evidence="1">
    <location>
        <begin position="262"/>
        <end position="284"/>
    </location>
</feature>
<feature type="domain" description="Nose resistant-to-fluoxetine protein N-terminal" evidence="2">
    <location>
        <begin position="2"/>
        <end position="121"/>
    </location>
</feature>
<reference evidence="3" key="1">
    <citation type="submission" date="2025-08" db="UniProtKB">
        <authorList>
            <consortium name="Ensembl"/>
        </authorList>
    </citation>
    <scope>IDENTIFICATION</scope>
</reference>
<dbReference type="STRING" id="32507.ENSNBRP00000011946"/>
<evidence type="ECO:0000259" key="2">
    <source>
        <dbReference type="SMART" id="SM00703"/>
    </source>
</evidence>
<dbReference type="InterPro" id="IPR006621">
    <property type="entry name" value="Nose-resist-to-fluoxetine_N"/>
</dbReference>
<feature type="transmembrane region" description="Helical" evidence="1">
    <location>
        <begin position="525"/>
        <end position="547"/>
    </location>
</feature>
<organism evidence="3 4">
    <name type="scientific">Neolamprologus brichardi</name>
    <name type="common">Fairy cichlid</name>
    <name type="synonym">Lamprologus brichardi</name>
    <dbReference type="NCBI Taxonomy" id="32507"/>
    <lineage>
        <taxon>Eukaryota</taxon>
        <taxon>Metazoa</taxon>
        <taxon>Chordata</taxon>
        <taxon>Craniata</taxon>
        <taxon>Vertebrata</taxon>
        <taxon>Euteleostomi</taxon>
        <taxon>Actinopterygii</taxon>
        <taxon>Neopterygii</taxon>
        <taxon>Teleostei</taxon>
        <taxon>Neoteleostei</taxon>
        <taxon>Acanthomorphata</taxon>
        <taxon>Ovalentaria</taxon>
        <taxon>Cichlomorphae</taxon>
        <taxon>Cichliformes</taxon>
        <taxon>Cichlidae</taxon>
        <taxon>African cichlids</taxon>
        <taxon>Pseudocrenilabrinae</taxon>
        <taxon>Lamprologini</taxon>
        <taxon>Neolamprologus</taxon>
    </lineage>
</organism>
<dbReference type="GeneTree" id="ENSGT00530000063340"/>
<keyword evidence="1" id="KW-0812">Transmembrane</keyword>
<dbReference type="PANTHER" id="PTHR11161">
    <property type="entry name" value="O-ACYLTRANSFERASE"/>
    <property type="match status" value="1"/>
</dbReference>
<feature type="transmembrane region" description="Helical" evidence="1">
    <location>
        <begin position="460"/>
        <end position="480"/>
    </location>
</feature>
<feature type="transmembrane region" description="Helical" evidence="1">
    <location>
        <begin position="388"/>
        <end position="407"/>
    </location>
</feature>
<dbReference type="Pfam" id="PF20146">
    <property type="entry name" value="NRF"/>
    <property type="match status" value="1"/>
</dbReference>
<keyword evidence="1" id="KW-1133">Transmembrane helix</keyword>
<dbReference type="AlphaFoldDB" id="A0A3Q4GS90"/>
<dbReference type="GO" id="GO:0016747">
    <property type="term" value="F:acyltransferase activity, transferring groups other than amino-acyl groups"/>
    <property type="evidence" value="ECO:0007669"/>
    <property type="project" value="InterPro"/>
</dbReference>
<protein>
    <submittedName>
        <fullName evidence="3">Nose resistant to fluoxetine protein 6-like</fullName>
    </submittedName>
</protein>
<feature type="transmembrane region" description="Helical" evidence="1">
    <location>
        <begin position="419"/>
        <end position="440"/>
    </location>
</feature>
<reference evidence="3" key="2">
    <citation type="submission" date="2025-09" db="UniProtKB">
        <authorList>
            <consortium name="Ensembl"/>
        </authorList>
    </citation>
    <scope>IDENTIFICATION</scope>
</reference>
<keyword evidence="1" id="KW-0472">Membrane</keyword>
<dbReference type="Ensembl" id="ENSNBRT00000012283.1">
    <property type="protein sequence ID" value="ENSNBRP00000011946.1"/>
    <property type="gene ID" value="ENSNBRG00000009291.1"/>
</dbReference>
<dbReference type="SMART" id="SM00703">
    <property type="entry name" value="NRF"/>
    <property type="match status" value="1"/>
</dbReference>
<dbReference type="Pfam" id="PF01757">
    <property type="entry name" value="Acyl_transf_3"/>
    <property type="match status" value="1"/>
</dbReference>
<feature type="transmembrane region" description="Helical" evidence="1">
    <location>
        <begin position="296"/>
        <end position="322"/>
    </location>
</feature>
<accession>A0A3Q4GS90</accession>
<dbReference type="Bgee" id="ENSNBRG00000009291">
    <property type="expression patterns" value="Expressed in muscle tissue"/>
</dbReference>
<feature type="transmembrane region" description="Helical" evidence="1">
    <location>
        <begin position="206"/>
        <end position="228"/>
    </location>
</feature>
<evidence type="ECO:0000256" key="1">
    <source>
        <dbReference type="SAM" id="Phobius"/>
    </source>
</evidence>
<dbReference type="InterPro" id="IPR052728">
    <property type="entry name" value="O2_lipid_transport_reg"/>
</dbReference>
<feature type="transmembrane region" description="Helical" evidence="1">
    <location>
        <begin position="492"/>
        <end position="513"/>
    </location>
</feature>